<protein>
    <submittedName>
        <fullName evidence="1">Polysaccharide lyase family 1 protein</fullName>
    </submittedName>
</protein>
<dbReference type="EMBL" id="JACAZI010000021">
    <property type="protein sequence ID" value="KAF7338132.1"/>
    <property type="molecule type" value="Genomic_DNA"/>
</dbReference>
<name>A0A8H6XBQ7_9AGAR</name>
<gene>
    <name evidence="1" type="ORF">MVEN_02038000</name>
</gene>
<comment type="caution">
    <text evidence="1">The sequence shown here is derived from an EMBL/GenBank/DDBJ whole genome shotgun (WGS) entry which is preliminary data.</text>
</comment>
<proteinExistence type="predicted"/>
<evidence type="ECO:0000313" key="2">
    <source>
        <dbReference type="Proteomes" id="UP000620124"/>
    </source>
</evidence>
<dbReference type="OrthoDB" id="302705at2759"/>
<reference evidence="1" key="1">
    <citation type="submission" date="2020-05" db="EMBL/GenBank/DDBJ databases">
        <title>Mycena genomes resolve the evolution of fungal bioluminescence.</title>
        <authorList>
            <person name="Tsai I.J."/>
        </authorList>
    </citation>
    <scope>NUCLEOTIDE SEQUENCE</scope>
    <source>
        <strain evidence="1">CCC161011</strain>
    </source>
</reference>
<evidence type="ECO:0000313" key="1">
    <source>
        <dbReference type="EMBL" id="KAF7338132.1"/>
    </source>
</evidence>
<dbReference type="Proteomes" id="UP000620124">
    <property type="component" value="Unassembled WGS sequence"/>
</dbReference>
<keyword evidence="1" id="KW-0456">Lyase</keyword>
<dbReference type="GO" id="GO:0016829">
    <property type="term" value="F:lyase activity"/>
    <property type="evidence" value="ECO:0007669"/>
    <property type="project" value="UniProtKB-KW"/>
</dbReference>
<keyword evidence="2" id="KW-1185">Reference proteome</keyword>
<accession>A0A8H6XBQ7</accession>
<organism evidence="1 2">
    <name type="scientific">Mycena venus</name>
    <dbReference type="NCBI Taxonomy" id="2733690"/>
    <lineage>
        <taxon>Eukaryota</taxon>
        <taxon>Fungi</taxon>
        <taxon>Dikarya</taxon>
        <taxon>Basidiomycota</taxon>
        <taxon>Agaricomycotina</taxon>
        <taxon>Agaricomycetes</taxon>
        <taxon>Agaricomycetidae</taxon>
        <taxon>Agaricales</taxon>
        <taxon>Marasmiineae</taxon>
        <taxon>Mycenaceae</taxon>
        <taxon>Mycena</taxon>
    </lineage>
</organism>
<sequence length="185" mass="19865">MSDAFLEGTRGNANFHTFVSNNLYDPDLDGTFNGFILDEDTDNPSRRELSVFTVSVPHCCYIATLPSPTNVLPHITTFAGASKSGDVDTYLIDTELTSLGHISFIFLVEDIFSILKSRELIGKTGALIADPTLFPINGPGPRGTAPTDTDGGGIPDSYEIANGLDPNVDEAANLASNGYASWIWF</sequence>
<dbReference type="AlphaFoldDB" id="A0A8H6XBQ7"/>